<organism evidence="1 2">
    <name type="scientific">Halodesulfovibrio marinisediminis DSM 17456</name>
    <dbReference type="NCBI Taxonomy" id="1121457"/>
    <lineage>
        <taxon>Bacteria</taxon>
        <taxon>Pseudomonadati</taxon>
        <taxon>Thermodesulfobacteriota</taxon>
        <taxon>Desulfovibrionia</taxon>
        <taxon>Desulfovibrionales</taxon>
        <taxon>Desulfovibrionaceae</taxon>
        <taxon>Halodesulfovibrio</taxon>
    </lineage>
</organism>
<evidence type="ECO:0000313" key="2">
    <source>
        <dbReference type="Proteomes" id="UP000184694"/>
    </source>
</evidence>
<dbReference type="EMBL" id="FSRG01000003">
    <property type="protein sequence ID" value="SIN74978.1"/>
    <property type="molecule type" value="Genomic_DNA"/>
</dbReference>
<keyword evidence="2" id="KW-1185">Reference proteome</keyword>
<evidence type="ECO:0000313" key="1">
    <source>
        <dbReference type="EMBL" id="SIN74978.1"/>
    </source>
</evidence>
<reference evidence="2" key="1">
    <citation type="submission" date="2016-11" db="EMBL/GenBank/DDBJ databases">
        <authorList>
            <person name="Varghese N."/>
            <person name="Submissions S."/>
        </authorList>
    </citation>
    <scope>NUCLEOTIDE SEQUENCE [LARGE SCALE GENOMIC DNA]</scope>
    <source>
        <strain evidence="2">DSM 17456</strain>
    </source>
</reference>
<protein>
    <submittedName>
        <fullName evidence="1">Uncharacterized protein</fullName>
    </submittedName>
</protein>
<proteinExistence type="predicted"/>
<sequence>MNTKKKRRLLALICVFVFAIVLAKTVGYDAYALSIPSDFQKVGQFSAKIKLNTEVSGRFPHGSMHSTAYTNGETILLVQRMSTPTAKTCFKPLNGEKVTKWGKDWYKNTYSMDIDSTTLEFDNYNNFLKEKALLTSSSYLVEMYDSLVTPTSVARVLAFTSKEATKYPAVPKSTARYYIRSKK</sequence>
<gene>
    <name evidence="1" type="ORF">SAMN02745161_0526</name>
</gene>
<dbReference type="Proteomes" id="UP000184694">
    <property type="component" value="Unassembled WGS sequence"/>
</dbReference>
<dbReference type="RefSeq" id="WP_074215392.1">
    <property type="nucleotide sequence ID" value="NZ_FSRG01000003.1"/>
</dbReference>
<accession>A0A1N6DW07</accession>
<name>A0A1N6DW07_9BACT</name>
<dbReference type="AlphaFoldDB" id="A0A1N6DW07"/>